<name>A0A0H3DMB3_MYCPB</name>
<dbReference type="GeneID" id="66609099"/>
<dbReference type="RefSeq" id="WP_010874612.1">
    <property type="nucleotide sequence ID" value="NZ_CP010546.1"/>
</dbReference>
<evidence type="ECO:0008006" key="3">
    <source>
        <dbReference type="Google" id="ProtNLM"/>
    </source>
</evidence>
<protein>
    <recommendedName>
        <fullName evidence="3">2-C-methyl-D-erythritol 4-phosphate cytidylyltransferase</fullName>
    </recommendedName>
</protein>
<dbReference type="InterPro" id="IPR029044">
    <property type="entry name" value="Nucleotide-diphossugar_trans"/>
</dbReference>
<dbReference type="SUPFAM" id="SSF53448">
    <property type="entry name" value="Nucleotide-diphospho-sugar transferases"/>
    <property type="match status" value="1"/>
</dbReference>
<proteinExistence type="predicted"/>
<dbReference type="STRING" id="722438.F539_01405"/>
<accession>A0A0H3DMB3</accession>
<dbReference type="eggNOG" id="COG1211">
    <property type="taxonomic scope" value="Bacteria"/>
</dbReference>
<sequence length="251" mass="29048">MQRTLNVGVILCESFISNAQNPVNSYIKIYENVRMFEFAIKLLQESRINFQKILLYVLEEQIPLVEKVVAKYENCWVFRSKHNEVEDIYEAKGFIEDKYKIGLKSSKNQASSYYDNCCFVVLEACRPLTSKKVVKNVYEKAMIDGAAVAVLPFERQLVCGDNTKAVRQLKDKGNMNYWRQSSTWELQFPQAYTLNKLNQYHKNLFMKARNMLDLMNISAKNPLSIVDGSAYSFRVVTSLDFEILLGILRNG</sequence>
<dbReference type="Gene3D" id="3.90.550.10">
    <property type="entry name" value="Spore Coat Polysaccharide Biosynthesis Protein SpsA, Chain A"/>
    <property type="match status" value="1"/>
</dbReference>
<dbReference type="PaxDb" id="722438-MPNE_0287"/>
<dbReference type="PATRIC" id="fig|722438.3.peg.280"/>
<dbReference type="SMR" id="A0A0H3DMB3"/>
<dbReference type="Proteomes" id="UP000007756">
    <property type="component" value="Chromosome"/>
</dbReference>
<gene>
    <name evidence="1" type="ordered locus">MPNE_0287</name>
</gene>
<dbReference type="HOGENOM" id="CLU_1106195_0_0_14"/>
<dbReference type="EMBL" id="CP002077">
    <property type="protein sequence ID" value="ADK86881.1"/>
    <property type="molecule type" value="Genomic_DNA"/>
</dbReference>
<dbReference type="AlphaFoldDB" id="A0A0H3DMB3"/>
<organism evidence="1 2">
    <name type="scientific">Mycoplasmoides pneumoniae (strain ATCC 15531 / DSM 23978 / CIP 103766 / NBRC 14401 / NCTC 10119 / FH)</name>
    <name type="common">Mycoplasma pneumoniae</name>
    <dbReference type="NCBI Taxonomy" id="722438"/>
    <lineage>
        <taxon>Bacteria</taxon>
        <taxon>Bacillati</taxon>
        <taxon>Mycoplasmatota</taxon>
        <taxon>Mycoplasmoidales</taxon>
        <taxon>Mycoplasmoidaceae</taxon>
        <taxon>Mycoplasmoides</taxon>
    </lineage>
</organism>
<evidence type="ECO:0000313" key="1">
    <source>
        <dbReference type="EMBL" id="ADK86881.1"/>
    </source>
</evidence>
<dbReference type="KEGG" id="mpj:MPNE_0287"/>
<evidence type="ECO:0000313" key="2">
    <source>
        <dbReference type="Proteomes" id="UP000007756"/>
    </source>
</evidence>
<reference evidence="1 2" key="1">
    <citation type="journal article" date="2010" name="Appl. Environ. Microbiol.">
        <title>Targeted chromosomal knockouts in Mycoplasma pneumoniae.</title>
        <authorList>
            <person name="Krishnakumar R."/>
            <person name="Assad-Garcia N."/>
            <person name="Benders G.A."/>
            <person name="Phan Q."/>
            <person name="Montague M.G."/>
            <person name="Glass J.I."/>
        </authorList>
    </citation>
    <scope>NUCLEOTIDE SEQUENCE [LARGE SCALE GENOMIC DNA]</scope>
    <source>
        <strain evidence="2">ATCC 15531 / DSM 22911 / NBRC 14401 / NCTC 10119 / FH</strain>
    </source>
</reference>